<proteinExistence type="predicted"/>
<dbReference type="AlphaFoldDB" id="A0A426WWS7"/>
<accession>A0A426WWS7</accession>
<feature type="region of interest" description="Disordered" evidence="1">
    <location>
        <begin position="1"/>
        <end position="105"/>
    </location>
</feature>
<organism evidence="2 3">
    <name type="scientific">Ensete ventricosum</name>
    <name type="common">Abyssinian banana</name>
    <name type="synonym">Musa ensete</name>
    <dbReference type="NCBI Taxonomy" id="4639"/>
    <lineage>
        <taxon>Eukaryota</taxon>
        <taxon>Viridiplantae</taxon>
        <taxon>Streptophyta</taxon>
        <taxon>Embryophyta</taxon>
        <taxon>Tracheophyta</taxon>
        <taxon>Spermatophyta</taxon>
        <taxon>Magnoliopsida</taxon>
        <taxon>Liliopsida</taxon>
        <taxon>Zingiberales</taxon>
        <taxon>Musaceae</taxon>
        <taxon>Ensete</taxon>
    </lineage>
</organism>
<evidence type="ECO:0000256" key="1">
    <source>
        <dbReference type="SAM" id="MobiDB-lite"/>
    </source>
</evidence>
<evidence type="ECO:0000313" key="2">
    <source>
        <dbReference type="EMBL" id="RRT31726.1"/>
    </source>
</evidence>
<protein>
    <submittedName>
        <fullName evidence="2">Uncharacterized protein</fullName>
    </submittedName>
</protein>
<feature type="compositionally biased region" description="Polar residues" evidence="1">
    <location>
        <begin position="58"/>
        <end position="70"/>
    </location>
</feature>
<evidence type="ECO:0000313" key="3">
    <source>
        <dbReference type="Proteomes" id="UP000287651"/>
    </source>
</evidence>
<name>A0A426WWS7_ENSVE</name>
<gene>
    <name evidence="2" type="ORF">B296_00049347</name>
</gene>
<dbReference type="Proteomes" id="UP000287651">
    <property type="component" value="Unassembled WGS sequence"/>
</dbReference>
<dbReference type="EMBL" id="AMZH03036424">
    <property type="protein sequence ID" value="RRT31726.1"/>
    <property type="molecule type" value="Genomic_DNA"/>
</dbReference>
<comment type="caution">
    <text evidence="2">The sequence shown here is derived from an EMBL/GenBank/DDBJ whole genome shotgun (WGS) entry which is preliminary data.</text>
</comment>
<sequence>MMRPKVPLTPIQPRVVHGHGRGFPRPHQPSPSISGNGADHSPVPAPARASDGSPIGSPDSTPTNRVTSSPEPGGPTRDRAATASGRRSPRSFPDPDASLITKSFL</sequence>
<reference evidence="2 3" key="1">
    <citation type="journal article" date="2014" name="Agronomy (Basel)">
        <title>A Draft Genome Sequence for Ensete ventricosum, the Drought-Tolerant Tree Against Hunger.</title>
        <authorList>
            <person name="Harrison J."/>
            <person name="Moore K.A."/>
            <person name="Paszkiewicz K."/>
            <person name="Jones T."/>
            <person name="Grant M."/>
            <person name="Ambacheew D."/>
            <person name="Muzemil S."/>
            <person name="Studholme D.J."/>
        </authorList>
    </citation>
    <scope>NUCLEOTIDE SEQUENCE [LARGE SCALE GENOMIC DNA]</scope>
</reference>